<organism evidence="1 2">
    <name type="scientific">Mucilaginibacter robiniae</name>
    <dbReference type="NCBI Taxonomy" id="2728022"/>
    <lineage>
        <taxon>Bacteria</taxon>
        <taxon>Pseudomonadati</taxon>
        <taxon>Bacteroidota</taxon>
        <taxon>Sphingobacteriia</taxon>
        <taxon>Sphingobacteriales</taxon>
        <taxon>Sphingobacteriaceae</taxon>
        <taxon>Mucilaginibacter</taxon>
    </lineage>
</organism>
<dbReference type="Proteomes" id="UP000503278">
    <property type="component" value="Chromosome"/>
</dbReference>
<name>A0A7L5DYJ6_9SPHI</name>
<dbReference type="KEGG" id="mrob:HH214_09960"/>
<dbReference type="AlphaFoldDB" id="A0A7L5DYJ6"/>
<evidence type="ECO:0000313" key="2">
    <source>
        <dbReference type="Proteomes" id="UP000503278"/>
    </source>
</evidence>
<reference evidence="1 2" key="1">
    <citation type="submission" date="2020-04" db="EMBL/GenBank/DDBJ databases">
        <title>Genome sequencing of novel species.</title>
        <authorList>
            <person name="Heo J."/>
            <person name="Kim S.-J."/>
            <person name="Kim J.-S."/>
            <person name="Hong S.-B."/>
            <person name="Kwon S.-W."/>
        </authorList>
    </citation>
    <scope>NUCLEOTIDE SEQUENCE [LARGE SCALE GENOMIC DNA]</scope>
    <source>
        <strain evidence="1 2">F39-2</strain>
    </source>
</reference>
<dbReference type="RefSeq" id="WP_169607309.1">
    <property type="nucleotide sequence ID" value="NZ_CP051682.1"/>
</dbReference>
<accession>A0A7L5DYJ6</accession>
<protein>
    <submittedName>
        <fullName evidence="1">Uncharacterized protein</fullName>
    </submittedName>
</protein>
<dbReference type="EMBL" id="CP051682">
    <property type="protein sequence ID" value="QJD96170.1"/>
    <property type="molecule type" value="Genomic_DNA"/>
</dbReference>
<keyword evidence="2" id="KW-1185">Reference proteome</keyword>
<sequence>MRSYNKFFLIILILCIQAYVSYGQLKIDQNFKLDENSQSVQEFTKQSKFDYVLLHWSTSNWFNSTNEFTGVVKQYGQWYAVHIIRKINYKPDVSEPIIVTQKHLTHHQKDSLLRVLKADAAFNYRQKDFDSLPDTCSYMKNGVKFTRYNVMDANHEHLIRYTKSKFTYLNRYAPDYALELFAICNPKFNILKDYTYTIHRLYDLSKAITNQTP</sequence>
<proteinExistence type="predicted"/>
<gene>
    <name evidence="1" type="ORF">HH214_09960</name>
</gene>
<evidence type="ECO:0000313" key="1">
    <source>
        <dbReference type="EMBL" id="QJD96170.1"/>
    </source>
</evidence>